<dbReference type="Proteomes" id="UP001281761">
    <property type="component" value="Unassembled WGS sequence"/>
</dbReference>
<name>A0ABQ9Y5G0_9EUKA</name>
<reference evidence="1 2" key="1">
    <citation type="journal article" date="2022" name="bioRxiv">
        <title>Genomics of Preaxostyla Flagellates Illuminates Evolutionary Transitions and the Path Towards Mitochondrial Loss.</title>
        <authorList>
            <person name="Novak L.V.F."/>
            <person name="Treitli S.C."/>
            <person name="Pyrih J."/>
            <person name="Halakuc P."/>
            <person name="Pipaliya S.V."/>
            <person name="Vacek V."/>
            <person name="Brzon O."/>
            <person name="Soukal P."/>
            <person name="Eme L."/>
            <person name="Dacks J.B."/>
            <person name="Karnkowska A."/>
            <person name="Elias M."/>
            <person name="Hampl V."/>
        </authorList>
    </citation>
    <scope>NUCLEOTIDE SEQUENCE [LARGE SCALE GENOMIC DNA]</scope>
    <source>
        <strain evidence="1">NAU3</strain>
        <tissue evidence="1">Gut</tissue>
    </source>
</reference>
<comment type="caution">
    <text evidence="1">The sequence shown here is derived from an EMBL/GenBank/DDBJ whole genome shotgun (WGS) entry which is preliminary data.</text>
</comment>
<accession>A0ABQ9Y5G0</accession>
<organism evidence="1 2">
    <name type="scientific">Blattamonas nauphoetae</name>
    <dbReference type="NCBI Taxonomy" id="2049346"/>
    <lineage>
        <taxon>Eukaryota</taxon>
        <taxon>Metamonada</taxon>
        <taxon>Preaxostyla</taxon>
        <taxon>Oxymonadida</taxon>
        <taxon>Blattamonas</taxon>
    </lineage>
</organism>
<evidence type="ECO:0000313" key="2">
    <source>
        <dbReference type="Proteomes" id="UP001281761"/>
    </source>
</evidence>
<proteinExistence type="predicted"/>
<dbReference type="EMBL" id="JARBJD010000034">
    <property type="protein sequence ID" value="KAK2958925.1"/>
    <property type="molecule type" value="Genomic_DNA"/>
</dbReference>
<protein>
    <submittedName>
        <fullName evidence="1">Uncharacterized protein</fullName>
    </submittedName>
</protein>
<gene>
    <name evidence="1" type="ORF">BLNAU_6174</name>
</gene>
<sequence length="452" mass="50761">MGTPTGCPKPKLDFTRMLDIDFAGCLVNALHSTTTLPHSFPFFSPELCRLSEQPSVWNNSSRPSALTALTTLADIEISLAYGHSLWGRNLSREDETRRDINFLHLFPFLGTDSKSQFLSSFGTFCKSMNRHFHSSIDRMVEFLVEMATVNSVNTPIALLTEMRKVKEAIKHTNPGSLYFGQQTRPQSSQFETSIVEKLRTAEGEERWRLLTQLVVVSRDTPDIANELMRAESDAQALFLLSVHKIRSTTRIHFLDDSTFTAFDRFVELAGHINNLPLVEATLAHVGDTVRKYTNLFHTNRLFNNQRRQELSELVFNTLRAITLLRREGVEDGCAVGKDDVTSQIVASCLEVLRFLMKFESFDPTPVIDSLVSLAVTTDLSLLRSILEVLQMIEDITRNTPTPFSISRATAPFRGIHEASVTQQPLPSIVSHILLSLLIESQSSTGFIQSPNV</sequence>
<evidence type="ECO:0000313" key="1">
    <source>
        <dbReference type="EMBL" id="KAK2958925.1"/>
    </source>
</evidence>
<keyword evidence="2" id="KW-1185">Reference proteome</keyword>